<dbReference type="InterPro" id="IPR006387">
    <property type="entry name" value="CPW_WPC_dom"/>
</dbReference>
<name>A0A7J6NB42_PEROL</name>
<reference evidence="2 3" key="1">
    <citation type="submission" date="2020-04" db="EMBL/GenBank/DDBJ databases">
        <title>Perkinsus olseni comparative genomics.</title>
        <authorList>
            <person name="Bogema D.R."/>
        </authorList>
    </citation>
    <scope>NUCLEOTIDE SEQUENCE [LARGE SCALE GENOMIC DNA]</scope>
    <source>
        <strain evidence="2">00978-12</strain>
    </source>
</reference>
<proteinExistence type="predicted"/>
<evidence type="ECO:0000313" key="3">
    <source>
        <dbReference type="Proteomes" id="UP000541610"/>
    </source>
</evidence>
<sequence length="260" mass="28328">MIRLCALTSIVAASHTLDMSRHGDESEISASPGTSGSELGLPFHYPAAADYALGRDLRLDRLQTQQQAVGKHIAAQSRDIRLLFQGGQALASLVSSDNDILSDLIAVSKGHSPGDGTQMENTLSSVLGKCEVFETYFHRSSKATNETALVSFRLLDRKTGARKEMANIVASRITILDGWMYTASGMCSAPPEYAGPCPTLYDLQNHNRCPSHWEGSEQTCSPPPDYSGPCTSFPHPLSIPEKQRLARDCFVNWLPAWLGF</sequence>
<feature type="domain" description="CPW-WPC" evidence="1">
    <location>
        <begin position="207"/>
        <end position="253"/>
    </location>
</feature>
<protein>
    <recommendedName>
        <fullName evidence="1">CPW-WPC domain-containing protein</fullName>
    </recommendedName>
</protein>
<comment type="caution">
    <text evidence="2">The sequence shown here is derived from an EMBL/GenBank/DDBJ whole genome shotgun (WGS) entry which is preliminary data.</text>
</comment>
<gene>
    <name evidence="2" type="ORF">FOZ60_012601</name>
</gene>
<organism evidence="2 3">
    <name type="scientific">Perkinsus olseni</name>
    <name type="common">Perkinsus atlanticus</name>
    <dbReference type="NCBI Taxonomy" id="32597"/>
    <lineage>
        <taxon>Eukaryota</taxon>
        <taxon>Sar</taxon>
        <taxon>Alveolata</taxon>
        <taxon>Perkinsozoa</taxon>
        <taxon>Perkinsea</taxon>
        <taxon>Perkinsida</taxon>
        <taxon>Perkinsidae</taxon>
        <taxon>Perkinsus</taxon>
    </lineage>
</organism>
<dbReference type="Pfam" id="PF09717">
    <property type="entry name" value="CPW_WPC"/>
    <property type="match status" value="1"/>
</dbReference>
<dbReference type="EMBL" id="JABANP010000545">
    <property type="protein sequence ID" value="KAF4681089.1"/>
    <property type="molecule type" value="Genomic_DNA"/>
</dbReference>
<accession>A0A7J6NB42</accession>
<dbReference type="Proteomes" id="UP000541610">
    <property type="component" value="Unassembled WGS sequence"/>
</dbReference>
<evidence type="ECO:0000259" key="1">
    <source>
        <dbReference type="Pfam" id="PF09717"/>
    </source>
</evidence>
<dbReference type="AlphaFoldDB" id="A0A7J6NB42"/>
<evidence type="ECO:0000313" key="2">
    <source>
        <dbReference type="EMBL" id="KAF4681089.1"/>
    </source>
</evidence>